<accession>A0ABR4E2M9</accession>
<reference evidence="2 3" key="1">
    <citation type="submission" date="2024-03" db="EMBL/GenBank/DDBJ databases">
        <title>A high-quality draft genome sequence of Diaporthe vaccinii, a causative agent of upright dieback and viscid rot disease in cranberry plants.</title>
        <authorList>
            <person name="Sarrasin M."/>
            <person name="Lang B.F."/>
            <person name="Burger G."/>
        </authorList>
    </citation>
    <scope>NUCLEOTIDE SEQUENCE [LARGE SCALE GENOMIC DNA]</scope>
    <source>
        <strain evidence="2 3">IS7</strain>
    </source>
</reference>
<evidence type="ECO:0000256" key="1">
    <source>
        <dbReference type="SAM" id="MobiDB-lite"/>
    </source>
</evidence>
<feature type="compositionally biased region" description="Polar residues" evidence="1">
    <location>
        <begin position="312"/>
        <end position="355"/>
    </location>
</feature>
<comment type="caution">
    <text evidence="2">The sequence shown here is derived from an EMBL/GenBank/DDBJ whole genome shotgun (WGS) entry which is preliminary data.</text>
</comment>
<dbReference type="Proteomes" id="UP001600888">
    <property type="component" value="Unassembled WGS sequence"/>
</dbReference>
<protein>
    <submittedName>
        <fullName evidence="2">Uncharacterized protein</fullName>
    </submittedName>
</protein>
<evidence type="ECO:0000313" key="3">
    <source>
        <dbReference type="Proteomes" id="UP001600888"/>
    </source>
</evidence>
<feature type="region of interest" description="Disordered" evidence="1">
    <location>
        <begin position="113"/>
        <end position="135"/>
    </location>
</feature>
<evidence type="ECO:0000313" key="2">
    <source>
        <dbReference type="EMBL" id="KAL2276653.1"/>
    </source>
</evidence>
<proteinExistence type="predicted"/>
<sequence>MEKTTKLADLKLVNKYYPTVSNYSYPRHDAATTHRCEQPVTGRSSVGSECSVPEMVEDQESDISIEDTNQPHIAGDETFDSFWEDSESFWGIEAGEKSNAVLIGPITHSAALQQDASRTVPEEGRHHSPQRSLQDIKYDAEPCWPLVASEPSVAPTPKPSKPSYSLFPPPTTQNGLVLRRPAGQIKSDVPWDARKQFPSTVALSLTNRRKKPRKLHLPASDGAISYDSSLLTQSAPGTPTLLIASPTAVAFSRRSQQTLPSQRNFSLSRTHSDIKLVHDTPGDGSWQTPAAQLAIPTQSSDVPRGRQKHQRTQSQLRQSISATDIPSTPRITPSPVESTAPPQTPSGASRPTTPLTQQTVMPVSVFEFDSDSDSESAAKFARRIVKNLTPHKRSRSASAAPRSRKGSDIAKEQLRRIRAETLASTGDVTPTVADAPETEDKENEGPAVPVLRKQKSEVFGTIFGRKRL</sequence>
<keyword evidence="3" id="KW-1185">Reference proteome</keyword>
<feature type="compositionally biased region" description="Basic residues" evidence="1">
    <location>
        <begin position="385"/>
        <end position="395"/>
    </location>
</feature>
<gene>
    <name evidence="2" type="ORF">FJTKL_00475</name>
</gene>
<dbReference type="EMBL" id="JBAWTH010000109">
    <property type="protein sequence ID" value="KAL2276653.1"/>
    <property type="molecule type" value="Genomic_DNA"/>
</dbReference>
<organism evidence="2 3">
    <name type="scientific">Diaporthe vaccinii</name>
    <dbReference type="NCBI Taxonomy" id="105482"/>
    <lineage>
        <taxon>Eukaryota</taxon>
        <taxon>Fungi</taxon>
        <taxon>Dikarya</taxon>
        <taxon>Ascomycota</taxon>
        <taxon>Pezizomycotina</taxon>
        <taxon>Sordariomycetes</taxon>
        <taxon>Sordariomycetidae</taxon>
        <taxon>Diaporthales</taxon>
        <taxon>Diaporthaceae</taxon>
        <taxon>Diaporthe</taxon>
        <taxon>Diaporthe eres species complex</taxon>
    </lineage>
</organism>
<feature type="region of interest" description="Disordered" evidence="1">
    <location>
        <begin position="428"/>
        <end position="451"/>
    </location>
</feature>
<feature type="region of interest" description="Disordered" evidence="1">
    <location>
        <begin position="296"/>
        <end position="355"/>
    </location>
</feature>
<name>A0ABR4E2M9_9PEZI</name>
<feature type="region of interest" description="Disordered" evidence="1">
    <location>
        <begin position="385"/>
        <end position="411"/>
    </location>
</feature>